<dbReference type="PANTHER" id="PTHR37984">
    <property type="entry name" value="PROTEIN CBG26694"/>
    <property type="match status" value="1"/>
</dbReference>
<dbReference type="Pfam" id="PF17921">
    <property type="entry name" value="Integrase_H2C2"/>
    <property type="match status" value="1"/>
</dbReference>
<dbReference type="Proteomes" id="UP000077202">
    <property type="component" value="Unassembled WGS sequence"/>
</dbReference>
<dbReference type="SUPFAM" id="SSF56672">
    <property type="entry name" value="DNA/RNA polymerases"/>
    <property type="match status" value="1"/>
</dbReference>
<evidence type="ECO:0000313" key="3">
    <source>
        <dbReference type="Proteomes" id="UP000077202"/>
    </source>
</evidence>
<proteinExistence type="predicted"/>
<dbReference type="InterPro" id="IPR043502">
    <property type="entry name" value="DNA/RNA_pol_sf"/>
</dbReference>
<evidence type="ECO:0000313" key="2">
    <source>
        <dbReference type="EMBL" id="OAE22731.1"/>
    </source>
</evidence>
<dbReference type="AlphaFoldDB" id="A0A176VR04"/>
<evidence type="ECO:0000259" key="1">
    <source>
        <dbReference type="PROSITE" id="PS50878"/>
    </source>
</evidence>
<keyword evidence="3" id="KW-1185">Reference proteome</keyword>
<dbReference type="InterPro" id="IPR050951">
    <property type="entry name" value="Retrovirus_Pol_polyprotein"/>
</dbReference>
<feature type="domain" description="Reverse transcriptase" evidence="1">
    <location>
        <begin position="1"/>
        <end position="65"/>
    </location>
</feature>
<dbReference type="PROSITE" id="PS50878">
    <property type="entry name" value="RT_POL"/>
    <property type="match status" value="1"/>
</dbReference>
<dbReference type="InterPro" id="IPR043128">
    <property type="entry name" value="Rev_trsase/Diguanyl_cyclase"/>
</dbReference>
<sequence length="306" mass="35715">MDKILAGLDFVRCYIDDIWVFSDTMEQHHIHLQIVFERLKAHGLRLHPKKCKFFQENVEYLDHVIYPSGMGVYQAKVKAIAHIPRLTDIGKGHAFMVVHRPGVANLDVDGLNRNPCTSQEDDTRVRGHGEADEEMMLGWHAFAFMCLLRGDSSREYHLTSCSNQRVDDQSLDPKVEGGATDQREFHDAALMLEFLRTNMVPDTVGAKGRDCVLQRSKRYRLERLHVFRVWKDDRVRVVPHQAQRARIVRHAHEELGHFGVKRTYNLLLGQYRWRDFMTRVMESRVPLILPIVTYGETWDCTIYILY</sequence>
<dbReference type="InterPro" id="IPR041588">
    <property type="entry name" value="Integrase_H2C2"/>
</dbReference>
<organism evidence="2 3">
    <name type="scientific">Marchantia polymorpha subsp. ruderalis</name>
    <dbReference type="NCBI Taxonomy" id="1480154"/>
    <lineage>
        <taxon>Eukaryota</taxon>
        <taxon>Viridiplantae</taxon>
        <taxon>Streptophyta</taxon>
        <taxon>Embryophyta</taxon>
        <taxon>Marchantiophyta</taxon>
        <taxon>Marchantiopsida</taxon>
        <taxon>Marchantiidae</taxon>
        <taxon>Marchantiales</taxon>
        <taxon>Marchantiaceae</taxon>
        <taxon>Marchantia</taxon>
    </lineage>
</organism>
<reference evidence="2" key="1">
    <citation type="submission" date="2016-03" db="EMBL/GenBank/DDBJ databases">
        <title>Mechanisms controlling the formation of the plant cell surface in tip-growing cells are functionally conserved among land plants.</title>
        <authorList>
            <person name="Honkanen S."/>
            <person name="Jones V.A."/>
            <person name="Morieri G."/>
            <person name="Champion C."/>
            <person name="Hetherington A.J."/>
            <person name="Kelly S."/>
            <person name="Saint-Marcoux D."/>
            <person name="Proust H."/>
            <person name="Prescott H."/>
            <person name="Dolan L."/>
        </authorList>
    </citation>
    <scope>NUCLEOTIDE SEQUENCE [LARGE SCALE GENOMIC DNA]</scope>
    <source>
        <tissue evidence="2">Whole gametophyte</tissue>
    </source>
</reference>
<dbReference type="Gene3D" id="1.10.340.70">
    <property type="match status" value="1"/>
</dbReference>
<comment type="caution">
    <text evidence="2">The sequence shown here is derived from an EMBL/GenBank/DDBJ whole genome shotgun (WGS) entry which is preliminary data.</text>
</comment>
<gene>
    <name evidence="2" type="ORF">AXG93_2035s1120</name>
</gene>
<protein>
    <recommendedName>
        <fullName evidence="1">Reverse transcriptase domain-containing protein</fullName>
    </recommendedName>
</protein>
<dbReference type="PANTHER" id="PTHR37984:SF5">
    <property type="entry name" value="PROTEIN NYNRIN-LIKE"/>
    <property type="match status" value="1"/>
</dbReference>
<dbReference type="Pfam" id="PF00078">
    <property type="entry name" value="RVT_1"/>
    <property type="match status" value="1"/>
</dbReference>
<dbReference type="Gene3D" id="3.30.70.270">
    <property type="match status" value="1"/>
</dbReference>
<name>A0A176VR04_MARPO</name>
<dbReference type="InterPro" id="IPR000477">
    <property type="entry name" value="RT_dom"/>
</dbReference>
<accession>A0A176VR04</accession>
<dbReference type="FunFam" id="3.30.70.270:FF:000003">
    <property type="entry name" value="Transposon Ty3-G Gag-Pol polyprotein"/>
    <property type="match status" value="1"/>
</dbReference>
<dbReference type="EMBL" id="LVLJ01003074">
    <property type="protein sequence ID" value="OAE22731.1"/>
    <property type="molecule type" value="Genomic_DNA"/>
</dbReference>